<dbReference type="EC" id="3.4.11.1" evidence="1"/>
<dbReference type="AlphaFoldDB" id="A0A017HJ01"/>
<keyword evidence="1" id="KW-0031">Aminopeptidase</keyword>
<gene>
    <name evidence="1" type="ORF">Rumeso_04004</name>
</gene>
<dbReference type="Proteomes" id="UP000019666">
    <property type="component" value="Unassembled WGS sequence"/>
</dbReference>
<dbReference type="STRING" id="442562.Rumeso_04004"/>
<organism evidence="1 2">
    <name type="scientific">Rubellimicrobium mesophilum DSM 19309</name>
    <dbReference type="NCBI Taxonomy" id="442562"/>
    <lineage>
        <taxon>Bacteria</taxon>
        <taxon>Pseudomonadati</taxon>
        <taxon>Pseudomonadota</taxon>
        <taxon>Alphaproteobacteria</taxon>
        <taxon>Rhodobacterales</taxon>
        <taxon>Roseobacteraceae</taxon>
        <taxon>Rubellimicrobium</taxon>
    </lineage>
</organism>
<dbReference type="Gene3D" id="3.40.220.10">
    <property type="entry name" value="Leucine Aminopeptidase, subunit E, domain 1"/>
    <property type="match status" value="1"/>
</dbReference>
<dbReference type="HOGENOM" id="CLU_1979930_0_0_5"/>
<protein>
    <submittedName>
        <fullName evidence="1">Cytosol aminopeptidase PepA</fullName>
        <ecNumber evidence="1">3.4.11.1</ecNumber>
    </submittedName>
</protein>
<accession>A0A017HJ01</accession>
<dbReference type="InterPro" id="IPR043472">
    <property type="entry name" value="Macro_dom-like"/>
</dbReference>
<name>A0A017HJ01_9RHOB</name>
<comment type="caution">
    <text evidence="1">The sequence shown here is derived from an EMBL/GenBank/DDBJ whole genome shotgun (WGS) entry which is preliminary data.</text>
</comment>
<proteinExistence type="predicted"/>
<keyword evidence="2" id="KW-1185">Reference proteome</keyword>
<reference evidence="1 2" key="1">
    <citation type="submission" date="2013-02" db="EMBL/GenBank/DDBJ databases">
        <authorList>
            <person name="Fiebig A."/>
            <person name="Goeker M."/>
            <person name="Klenk H.-P.P."/>
        </authorList>
    </citation>
    <scope>NUCLEOTIDE SEQUENCE [LARGE SCALE GENOMIC DNA]</scope>
    <source>
        <strain evidence="1 2">DSM 19309</strain>
    </source>
</reference>
<evidence type="ECO:0000313" key="2">
    <source>
        <dbReference type="Proteomes" id="UP000019666"/>
    </source>
</evidence>
<dbReference type="GO" id="GO:0004177">
    <property type="term" value="F:aminopeptidase activity"/>
    <property type="evidence" value="ECO:0007669"/>
    <property type="project" value="UniProtKB-KW"/>
</dbReference>
<dbReference type="EMBL" id="AOSK01000113">
    <property type="protein sequence ID" value="EYD74467.1"/>
    <property type="molecule type" value="Genomic_DNA"/>
</dbReference>
<keyword evidence="1" id="KW-0645">Protease</keyword>
<keyword evidence="1" id="KW-0378">Hydrolase</keyword>
<evidence type="ECO:0000313" key="1">
    <source>
        <dbReference type="EMBL" id="EYD74467.1"/>
    </source>
</evidence>
<sequence>MTDPVAITFAPLDLEALATAEGRVAILVEAEGRMNPAARKVDQLARKAVSRLVASSGWAKAKVGEATLLSFPAGLAAEGLVVVKAPRKPTAAEARSIGAALAKMRGPGALAVATGGSRRPRSSPWR</sequence>